<dbReference type="InterPro" id="IPR050707">
    <property type="entry name" value="HTH_MetabolicPath_Reg"/>
</dbReference>
<feature type="domain" description="IclR-ED" evidence="5">
    <location>
        <begin position="76"/>
        <end position="260"/>
    </location>
</feature>
<evidence type="ECO:0000256" key="1">
    <source>
        <dbReference type="ARBA" id="ARBA00023015"/>
    </source>
</evidence>
<comment type="caution">
    <text evidence="6">The sequence shown here is derived from an EMBL/GenBank/DDBJ whole genome shotgun (WGS) entry which is preliminary data.</text>
</comment>
<dbReference type="PROSITE" id="PS51077">
    <property type="entry name" value="HTH_ICLR"/>
    <property type="match status" value="1"/>
</dbReference>
<protein>
    <submittedName>
        <fullName evidence="6">IclR family transcriptional regulator C-terminal domain-containing protein</fullName>
    </submittedName>
</protein>
<evidence type="ECO:0000259" key="5">
    <source>
        <dbReference type="PROSITE" id="PS51078"/>
    </source>
</evidence>
<dbReference type="Gene3D" id="3.30.450.40">
    <property type="match status" value="1"/>
</dbReference>
<evidence type="ECO:0000313" key="7">
    <source>
        <dbReference type="Proteomes" id="UP001500928"/>
    </source>
</evidence>
<dbReference type="Proteomes" id="UP001500928">
    <property type="component" value="Unassembled WGS sequence"/>
</dbReference>
<dbReference type="InterPro" id="IPR005471">
    <property type="entry name" value="Tscrpt_reg_IclR_N"/>
</dbReference>
<dbReference type="Pfam" id="PF01614">
    <property type="entry name" value="IclR_C"/>
    <property type="match status" value="1"/>
</dbReference>
<keyword evidence="2" id="KW-0238">DNA-binding</keyword>
<evidence type="ECO:0000256" key="3">
    <source>
        <dbReference type="ARBA" id="ARBA00023163"/>
    </source>
</evidence>
<dbReference type="PROSITE" id="PS51078">
    <property type="entry name" value="ICLR_ED"/>
    <property type="match status" value="1"/>
</dbReference>
<proteinExistence type="predicted"/>
<dbReference type="SMART" id="SM00419">
    <property type="entry name" value="HTH_CRP"/>
    <property type="match status" value="1"/>
</dbReference>
<evidence type="ECO:0000313" key="6">
    <source>
        <dbReference type="EMBL" id="GAA4790038.1"/>
    </source>
</evidence>
<name>A0ABP9B3V7_9PSEU</name>
<dbReference type="Gene3D" id="1.10.10.10">
    <property type="entry name" value="Winged helix-like DNA-binding domain superfamily/Winged helix DNA-binding domain"/>
    <property type="match status" value="1"/>
</dbReference>
<dbReference type="InterPro" id="IPR014757">
    <property type="entry name" value="Tscrpt_reg_IclR_C"/>
</dbReference>
<keyword evidence="7" id="KW-1185">Reference proteome</keyword>
<evidence type="ECO:0000259" key="4">
    <source>
        <dbReference type="PROSITE" id="PS51077"/>
    </source>
</evidence>
<dbReference type="Pfam" id="PF09339">
    <property type="entry name" value="HTH_IclR"/>
    <property type="match status" value="1"/>
</dbReference>
<dbReference type="InterPro" id="IPR029016">
    <property type="entry name" value="GAF-like_dom_sf"/>
</dbReference>
<dbReference type="PANTHER" id="PTHR30136">
    <property type="entry name" value="HELIX-TURN-HELIX TRANSCRIPTIONAL REGULATOR, ICLR FAMILY"/>
    <property type="match status" value="1"/>
</dbReference>
<dbReference type="RefSeq" id="WP_345414976.1">
    <property type="nucleotide sequence ID" value="NZ_BAABHO010000018.1"/>
</dbReference>
<keyword evidence="1" id="KW-0805">Transcription regulation</keyword>
<organism evidence="6 7">
    <name type="scientific">Actinomycetospora chlora</name>
    <dbReference type="NCBI Taxonomy" id="663608"/>
    <lineage>
        <taxon>Bacteria</taxon>
        <taxon>Bacillati</taxon>
        <taxon>Actinomycetota</taxon>
        <taxon>Actinomycetes</taxon>
        <taxon>Pseudonocardiales</taxon>
        <taxon>Pseudonocardiaceae</taxon>
        <taxon>Actinomycetospora</taxon>
    </lineage>
</organism>
<dbReference type="SMART" id="SM00346">
    <property type="entry name" value="HTH_ICLR"/>
    <property type="match status" value="1"/>
</dbReference>
<dbReference type="SUPFAM" id="SSF55781">
    <property type="entry name" value="GAF domain-like"/>
    <property type="match status" value="1"/>
</dbReference>
<dbReference type="SUPFAM" id="SSF46785">
    <property type="entry name" value="Winged helix' DNA-binding domain"/>
    <property type="match status" value="1"/>
</dbReference>
<dbReference type="InterPro" id="IPR012318">
    <property type="entry name" value="HTH_CRP"/>
</dbReference>
<feature type="domain" description="HTH iclR-type" evidence="4">
    <location>
        <begin position="11"/>
        <end position="75"/>
    </location>
</feature>
<dbReference type="InterPro" id="IPR036388">
    <property type="entry name" value="WH-like_DNA-bd_sf"/>
</dbReference>
<dbReference type="EMBL" id="BAABHO010000018">
    <property type="protein sequence ID" value="GAA4790038.1"/>
    <property type="molecule type" value="Genomic_DNA"/>
</dbReference>
<keyword evidence="3" id="KW-0804">Transcription</keyword>
<dbReference type="InterPro" id="IPR036390">
    <property type="entry name" value="WH_DNA-bd_sf"/>
</dbReference>
<reference evidence="7" key="1">
    <citation type="journal article" date="2019" name="Int. J. Syst. Evol. Microbiol.">
        <title>The Global Catalogue of Microorganisms (GCM) 10K type strain sequencing project: providing services to taxonomists for standard genome sequencing and annotation.</title>
        <authorList>
            <consortium name="The Broad Institute Genomics Platform"/>
            <consortium name="The Broad Institute Genome Sequencing Center for Infectious Disease"/>
            <person name="Wu L."/>
            <person name="Ma J."/>
        </authorList>
    </citation>
    <scope>NUCLEOTIDE SEQUENCE [LARGE SCALE GENOMIC DNA]</scope>
    <source>
        <strain evidence="7">JCM 17979</strain>
    </source>
</reference>
<accession>A0ABP9B3V7</accession>
<evidence type="ECO:0000256" key="2">
    <source>
        <dbReference type="ARBA" id="ARBA00023125"/>
    </source>
</evidence>
<dbReference type="PANTHER" id="PTHR30136:SF34">
    <property type="entry name" value="TRANSCRIPTIONAL REGULATOR"/>
    <property type="match status" value="1"/>
</dbReference>
<sequence>MPRDGAGPDFIESLARGLDVITAFGAHRAAVRPEMTLAEVAAATGLARPTARRILLTLAELGYVRVGERGFALTPRVLDLGVAYVDALGLWEVARPHLERLVERTGESCSVAQLDGSDIVYVARVAVPKIVALTVQIGTRFPALPTSLGKVQLAALPPAELERVLAEPTRSGLTPRWCPDREERDAVLREVRARGWALTDEQLAPGIRSVAAPLRDGEGRVIAGVNVNCHAAETSVEHLLEHHLPLLLSAAGEISADFARRAALPRVTVPAS</sequence>
<gene>
    <name evidence="6" type="ORF">GCM10023200_26080</name>
</gene>